<dbReference type="GO" id="GO:0000976">
    <property type="term" value="F:transcription cis-regulatory region binding"/>
    <property type="evidence" value="ECO:0007669"/>
    <property type="project" value="TreeGrafter"/>
</dbReference>
<organism evidence="6 7">
    <name type="scientific">Nocardioides ganghwensis</name>
    <dbReference type="NCBI Taxonomy" id="252230"/>
    <lineage>
        <taxon>Bacteria</taxon>
        <taxon>Bacillati</taxon>
        <taxon>Actinomycetota</taxon>
        <taxon>Actinomycetes</taxon>
        <taxon>Propionibacteriales</taxon>
        <taxon>Nocardioidaceae</taxon>
        <taxon>Nocardioides</taxon>
    </lineage>
</organism>
<name>A0A4V1RMK3_9ACTN</name>
<evidence type="ECO:0000256" key="4">
    <source>
        <dbReference type="PROSITE-ProRule" id="PRU00335"/>
    </source>
</evidence>
<evidence type="ECO:0000256" key="1">
    <source>
        <dbReference type="ARBA" id="ARBA00023015"/>
    </source>
</evidence>
<dbReference type="InterPro" id="IPR001647">
    <property type="entry name" value="HTH_TetR"/>
</dbReference>
<protein>
    <submittedName>
        <fullName evidence="6">TetR/AcrR family transcriptional regulator</fullName>
    </submittedName>
</protein>
<dbReference type="InterPro" id="IPR009057">
    <property type="entry name" value="Homeodomain-like_sf"/>
</dbReference>
<dbReference type="RefSeq" id="WP_129455002.1">
    <property type="nucleotide sequence ID" value="NZ_JACXYX010000005.1"/>
</dbReference>
<dbReference type="EMBL" id="SDWU01000009">
    <property type="protein sequence ID" value="RYC02389.1"/>
    <property type="molecule type" value="Genomic_DNA"/>
</dbReference>
<evidence type="ECO:0000256" key="3">
    <source>
        <dbReference type="ARBA" id="ARBA00023163"/>
    </source>
</evidence>
<keyword evidence="3" id="KW-0804">Transcription</keyword>
<evidence type="ECO:0000259" key="5">
    <source>
        <dbReference type="PROSITE" id="PS50977"/>
    </source>
</evidence>
<dbReference type="PANTHER" id="PTHR30055:SF234">
    <property type="entry name" value="HTH-TYPE TRANSCRIPTIONAL REGULATOR BETI"/>
    <property type="match status" value="1"/>
</dbReference>
<keyword evidence="2 4" id="KW-0238">DNA-binding</keyword>
<dbReference type="AlphaFoldDB" id="A0A4V1RMK3"/>
<feature type="domain" description="HTH tetR-type" evidence="5">
    <location>
        <begin position="4"/>
        <end position="64"/>
    </location>
</feature>
<reference evidence="6 7" key="1">
    <citation type="submission" date="2019-01" db="EMBL/GenBank/DDBJ databases">
        <title>Novel species of Nocardioides.</title>
        <authorList>
            <person name="Liu Q."/>
            <person name="Xin Y.-H."/>
        </authorList>
    </citation>
    <scope>NUCLEOTIDE SEQUENCE [LARGE SCALE GENOMIC DNA]</scope>
    <source>
        <strain evidence="6 7">CGMCC 4.6875</strain>
    </source>
</reference>
<keyword evidence="7" id="KW-1185">Reference proteome</keyword>
<dbReference type="Proteomes" id="UP000293291">
    <property type="component" value="Unassembled WGS sequence"/>
</dbReference>
<sequence length="191" mass="20614">MAAPDRRTRILDAAEGLFAADGFDATPTARVAEAADVPKGLVFYYFPRKIDLLLTLLQERLPTPTPDILAGVIRRGDPAGSLLAMHRRLGLEDHDSLMLRTVIFRESGTHPEVRSHLRQLRRSLVELTEAALDQAVEWTVARTLRRQAAETFVSVMLDHANAHRAGGALPDVSGAAAVVALAVGAPRPASG</sequence>
<keyword evidence="1" id="KW-0805">Transcription regulation</keyword>
<dbReference type="OrthoDB" id="5118063at2"/>
<dbReference type="GO" id="GO:0003700">
    <property type="term" value="F:DNA-binding transcription factor activity"/>
    <property type="evidence" value="ECO:0007669"/>
    <property type="project" value="TreeGrafter"/>
</dbReference>
<feature type="DNA-binding region" description="H-T-H motif" evidence="4">
    <location>
        <begin position="27"/>
        <end position="46"/>
    </location>
</feature>
<evidence type="ECO:0000313" key="7">
    <source>
        <dbReference type="Proteomes" id="UP000293291"/>
    </source>
</evidence>
<dbReference type="PRINTS" id="PR00455">
    <property type="entry name" value="HTHTETR"/>
</dbReference>
<dbReference type="PANTHER" id="PTHR30055">
    <property type="entry name" value="HTH-TYPE TRANSCRIPTIONAL REGULATOR RUTR"/>
    <property type="match status" value="1"/>
</dbReference>
<accession>A0A4V1RMK3</accession>
<gene>
    <name evidence="6" type="ORF">EUA07_10035</name>
</gene>
<dbReference type="SUPFAM" id="SSF46689">
    <property type="entry name" value="Homeodomain-like"/>
    <property type="match status" value="1"/>
</dbReference>
<dbReference type="Pfam" id="PF00440">
    <property type="entry name" value="TetR_N"/>
    <property type="match status" value="1"/>
</dbReference>
<proteinExistence type="predicted"/>
<evidence type="ECO:0000313" key="6">
    <source>
        <dbReference type="EMBL" id="RYC02389.1"/>
    </source>
</evidence>
<dbReference type="PROSITE" id="PS50977">
    <property type="entry name" value="HTH_TETR_2"/>
    <property type="match status" value="1"/>
</dbReference>
<comment type="caution">
    <text evidence="6">The sequence shown here is derived from an EMBL/GenBank/DDBJ whole genome shotgun (WGS) entry which is preliminary data.</text>
</comment>
<dbReference type="Gene3D" id="1.10.357.10">
    <property type="entry name" value="Tetracycline Repressor, domain 2"/>
    <property type="match status" value="1"/>
</dbReference>
<evidence type="ECO:0000256" key="2">
    <source>
        <dbReference type="ARBA" id="ARBA00023125"/>
    </source>
</evidence>
<dbReference type="InterPro" id="IPR050109">
    <property type="entry name" value="HTH-type_TetR-like_transc_reg"/>
</dbReference>